<proteinExistence type="predicted"/>
<dbReference type="AlphaFoldDB" id="A0A7K1Y1C4"/>
<comment type="caution">
    <text evidence="1">The sequence shown here is derived from an EMBL/GenBank/DDBJ whole genome shotgun (WGS) entry which is preliminary data.</text>
</comment>
<accession>A0A7K1Y1C4</accession>
<reference evidence="1 2" key="1">
    <citation type="submission" date="2019-11" db="EMBL/GenBank/DDBJ databases">
        <title>Pedobacter sp. HMF7056 Genome sequencing and assembly.</title>
        <authorList>
            <person name="Kang H."/>
            <person name="Kim H."/>
            <person name="Joh K."/>
        </authorList>
    </citation>
    <scope>NUCLEOTIDE SEQUENCE [LARGE SCALE GENOMIC DNA]</scope>
    <source>
        <strain evidence="1 2">HMF7056</strain>
    </source>
</reference>
<dbReference type="Proteomes" id="UP000451233">
    <property type="component" value="Unassembled WGS sequence"/>
</dbReference>
<keyword evidence="2" id="KW-1185">Reference proteome</keyword>
<protein>
    <recommendedName>
        <fullName evidence="3">DUF4843 domain-containing protein</fullName>
    </recommendedName>
</protein>
<gene>
    <name evidence="1" type="ORF">GS398_17155</name>
</gene>
<evidence type="ECO:0000313" key="2">
    <source>
        <dbReference type="Proteomes" id="UP000451233"/>
    </source>
</evidence>
<dbReference type="RefSeq" id="WP_160908041.1">
    <property type="nucleotide sequence ID" value="NZ_WVHS01000004.1"/>
</dbReference>
<dbReference type="PROSITE" id="PS51257">
    <property type="entry name" value="PROKAR_LIPOPROTEIN"/>
    <property type="match status" value="1"/>
</dbReference>
<evidence type="ECO:0000313" key="1">
    <source>
        <dbReference type="EMBL" id="MXV17031.1"/>
    </source>
</evidence>
<sequence length="196" mass="21033">MKNLIRLTYVLIAALLFTSCEKLEEEKPVYNGPAQVEIDAAVLNAALSGRTYPMLTRIPGYGRPALSTATTFTDVTPNITVPADPLLTRTSGTVKFRVNLVTAQRSAAEVIKYRVMDTETIGGTATTVTTAQSGVHYTTSGQFTLPANSSFGEIEVVILNPGVTTGTRDLVIELLGNDNIKPSPNYSKLGIRIAQN</sequence>
<organism evidence="1 2">
    <name type="scientific">Hufsiella ginkgonis</name>
    <dbReference type="NCBI Taxonomy" id="2695274"/>
    <lineage>
        <taxon>Bacteria</taxon>
        <taxon>Pseudomonadati</taxon>
        <taxon>Bacteroidota</taxon>
        <taxon>Sphingobacteriia</taxon>
        <taxon>Sphingobacteriales</taxon>
        <taxon>Sphingobacteriaceae</taxon>
        <taxon>Hufsiella</taxon>
    </lineage>
</organism>
<dbReference type="EMBL" id="WVHS01000004">
    <property type="protein sequence ID" value="MXV17031.1"/>
    <property type="molecule type" value="Genomic_DNA"/>
</dbReference>
<name>A0A7K1Y1C4_9SPHI</name>
<evidence type="ECO:0008006" key="3">
    <source>
        <dbReference type="Google" id="ProtNLM"/>
    </source>
</evidence>